<dbReference type="InterPro" id="IPR012000">
    <property type="entry name" value="Thiamin_PyroP_enz_cen_dom"/>
</dbReference>
<dbReference type="PANTHER" id="PTHR18968:SF13">
    <property type="entry name" value="ACETOLACTATE SYNTHASE CATALYTIC SUBUNIT, MITOCHONDRIAL"/>
    <property type="match status" value="1"/>
</dbReference>
<dbReference type="InterPro" id="IPR045229">
    <property type="entry name" value="TPP_enz"/>
</dbReference>
<dbReference type="InterPro" id="IPR017820">
    <property type="entry name" value="Sulphoacetald_Actrfrase"/>
</dbReference>
<evidence type="ECO:0000259" key="16">
    <source>
        <dbReference type="Pfam" id="PF02776"/>
    </source>
</evidence>
<dbReference type="Pfam" id="PF00205">
    <property type="entry name" value="TPP_enzyme_M"/>
    <property type="match status" value="1"/>
</dbReference>
<dbReference type="GO" id="GO:0003984">
    <property type="term" value="F:acetolactate synthase activity"/>
    <property type="evidence" value="ECO:0007669"/>
    <property type="project" value="TreeGrafter"/>
</dbReference>
<gene>
    <name evidence="17" type="primary">xsc</name>
    <name evidence="17" type="ORF">C5F48_13120</name>
</gene>
<accession>A0A2T4JU33</accession>
<dbReference type="InterPro" id="IPR029035">
    <property type="entry name" value="DHS-like_NAD/FAD-binding_dom"/>
</dbReference>
<dbReference type="GO" id="GO:0005948">
    <property type="term" value="C:acetolactate synthase complex"/>
    <property type="evidence" value="ECO:0007669"/>
    <property type="project" value="TreeGrafter"/>
</dbReference>
<dbReference type="SUPFAM" id="SSF52467">
    <property type="entry name" value="DHS-like NAD/FAD-binding domain"/>
    <property type="match status" value="1"/>
</dbReference>
<dbReference type="PANTHER" id="PTHR18968">
    <property type="entry name" value="THIAMINE PYROPHOSPHATE ENZYMES"/>
    <property type="match status" value="1"/>
</dbReference>
<dbReference type="InterPro" id="IPR000399">
    <property type="entry name" value="TPP-bd_CS"/>
</dbReference>
<dbReference type="GO" id="GO:0050660">
    <property type="term" value="F:flavin adenine dinucleotide binding"/>
    <property type="evidence" value="ECO:0007669"/>
    <property type="project" value="TreeGrafter"/>
</dbReference>
<organism evidence="17 18">
    <name type="scientific">Cereibacter changlensis JA139</name>
    <dbReference type="NCBI Taxonomy" id="1188249"/>
    <lineage>
        <taxon>Bacteria</taxon>
        <taxon>Pseudomonadati</taxon>
        <taxon>Pseudomonadota</taxon>
        <taxon>Alphaproteobacteria</taxon>
        <taxon>Rhodobacterales</taxon>
        <taxon>Paracoccaceae</taxon>
        <taxon>Cereibacter</taxon>
    </lineage>
</organism>
<evidence type="ECO:0000256" key="5">
    <source>
        <dbReference type="ARBA" id="ARBA00022679"/>
    </source>
</evidence>
<evidence type="ECO:0000256" key="1">
    <source>
        <dbReference type="ARBA" id="ARBA00001946"/>
    </source>
</evidence>
<evidence type="ECO:0000313" key="18">
    <source>
        <dbReference type="Proteomes" id="UP000241010"/>
    </source>
</evidence>
<dbReference type="InterPro" id="IPR029061">
    <property type="entry name" value="THDP-binding"/>
</dbReference>
<keyword evidence="6" id="KW-0479">Metal-binding</keyword>
<feature type="domain" description="Thiamine pyrophosphate enzyme TPP-binding" evidence="15">
    <location>
        <begin position="404"/>
        <end position="556"/>
    </location>
</feature>
<evidence type="ECO:0000256" key="2">
    <source>
        <dbReference type="ARBA" id="ARBA00001964"/>
    </source>
</evidence>
<protein>
    <recommendedName>
        <fullName evidence="10 11">Sulfoacetaldehyde acetyltransferase</fullName>
        <ecNumber evidence="4 11">2.3.3.15</ecNumber>
    </recommendedName>
</protein>
<dbReference type="EC" id="2.3.3.15" evidence="4 11"/>
<dbReference type="EMBL" id="PZKG01000057">
    <property type="protein sequence ID" value="PTE21273.1"/>
    <property type="molecule type" value="Genomic_DNA"/>
</dbReference>
<evidence type="ECO:0000256" key="12">
    <source>
        <dbReference type="RuleBase" id="RU362132"/>
    </source>
</evidence>
<feature type="region of interest" description="Disordered" evidence="13">
    <location>
        <begin position="355"/>
        <end position="385"/>
    </location>
</feature>
<evidence type="ECO:0000256" key="4">
    <source>
        <dbReference type="ARBA" id="ARBA00012971"/>
    </source>
</evidence>
<evidence type="ECO:0000256" key="6">
    <source>
        <dbReference type="ARBA" id="ARBA00022723"/>
    </source>
</evidence>
<comment type="cofactor">
    <cofactor evidence="1">
        <name>Mg(2+)</name>
        <dbReference type="ChEBI" id="CHEBI:18420"/>
    </cofactor>
</comment>
<dbReference type="PROSITE" id="PS00187">
    <property type="entry name" value="TPP_ENZYMES"/>
    <property type="match status" value="1"/>
</dbReference>
<evidence type="ECO:0000256" key="10">
    <source>
        <dbReference type="ARBA" id="ARBA00074574"/>
    </source>
</evidence>
<evidence type="ECO:0000256" key="7">
    <source>
        <dbReference type="ARBA" id="ARBA00022842"/>
    </source>
</evidence>
<dbReference type="GO" id="GO:0030976">
    <property type="term" value="F:thiamine pyrophosphate binding"/>
    <property type="evidence" value="ECO:0007669"/>
    <property type="project" value="InterPro"/>
</dbReference>
<dbReference type="RefSeq" id="WP_107664361.1">
    <property type="nucleotide sequence ID" value="NZ_PZKG01000057.1"/>
</dbReference>
<dbReference type="GO" id="GO:0009097">
    <property type="term" value="P:isoleucine biosynthetic process"/>
    <property type="evidence" value="ECO:0007669"/>
    <property type="project" value="TreeGrafter"/>
</dbReference>
<dbReference type="InterPro" id="IPR011766">
    <property type="entry name" value="TPP_enzyme_TPP-bd"/>
</dbReference>
<evidence type="ECO:0000256" key="11">
    <source>
        <dbReference type="NCBIfam" id="TIGR03457"/>
    </source>
</evidence>
<dbReference type="Gene3D" id="3.40.50.1220">
    <property type="entry name" value="TPP-binding domain"/>
    <property type="match status" value="1"/>
</dbReference>
<dbReference type="NCBIfam" id="NF005713">
    <property type="entry name" value="PRK07525.1"/>
    <property type="match status" value="1"/>
</dbReference>
<dbReference type="OrthoDB" id="4494979at2"/>
<evidence type="ECO:0000256" key="9">
    <source>
        <dbReference type="ARBA" id="ARBA00023315"/>
    </source>
</evidence>
<comment type="similarity">
    <text evidence="3 12">Belongs to the TPP enzyme family.</text>
</comment>
<keyword evidence="7" id="KW-0460">Magnesium</keyword>
<dbReference type="InterPro" id="IPR012001">
    <property type="entry name" value="Thiamin_PyroP_enz_TPP-bd_dom"/>
</dbReference>
<sequence>MKMTTEEAFVKVLQMHGIEHAFGIIGSAMMPISDLFPKAGIAFWDCAHECNAGMMADGYTRATGRMSMMVAQNGPGITNFVTPVKTAYWNHTPLLLVTPQAANKTIGQGGFQEVEQMALFKDMVAYQEEVRDPSRIAEVLNRVILKAKRASAPAQINVPRDYWTQVIDIELPKVVEFERPSGGEEAIARAAELLSGARFPVILNGAGVVLAGAIPASMALAERLDAPVCCGYQHNDAFPGSHPLFAGPLGYNGSKAGMELISKADVVLALGTRLNPFSTLPGYGVDYWPKEAAIIQVDLNPDRIGLTKPVTVGIVGDAKKVAEAVLARLSSGAGDAGREDRKAMIAQTKSVWAQQLSSMDHEDDDPGTTWNERARTREPEKMSPRMAWRAIQQALPKEAIISSDIGNNCAIGNAYPTFEQGRKYLAPGLFGPCGYGLPSIMGAKIGQPDMPVVGFAGDGAFGISMNEMTAIGREEWPAITMVIFRNYQWGAEKRNTTLWYEDNFVGTELNTKVSYAAIATACGLKGVQVSSMQDLTEALHRALADQKAGVTTFIEVLLNQELGEPFRRDAMKKPVAVAGIDPSDMRRQAGA</sequence>
<keyword evidence="5 17" id="KW-0808">Transferase</keyword>
<evidence type="ECO:0000256" key="8">
    <source>
        <dbReference type="ARBA" id="ARBA00023052"/>
    </source>
</evidence>
<comment type="cofactor">
    <cofactor evidence="2">
        <name>thiamine diphosphate</name>
        <dbReference type="ChEBI" id="CHEBI:58937"/>
    </cofactor>
</comment>
<dbReference type="Pfam" id="PF02776">
    <property type="entry name" value="TPP_enzyme_N"/>
    <property type="match status" value="1"/>
</dbReference>
<dbReference type="GO" id="GO:0009099">
    <property type="term" value="P:L-valine biosynthetic process"/>
    <property type="evidence" value="ECO:0007669"/>
    <property type="project" value="TreeGrafter"/>
</dbReference>
<dbReference type="GO" id="GO:0050487">
    <property type="term" value="F:sulfoacetaldehyde acetyltransferase activity"/>
    <property type="evidence" value="ECO:0007669"/>
    <property type="project" value="UniProtKB-UniRule"/>
</dbReference>
<keyword evidence="18" id="KW-1185">Reference proteome</keyword>
<feature type="domain" description="Thiamine pyrophosphate enzyme N-terminal TPP-binding" evidence="16">
    <location>
        <begin position="3"/>
        <end position="119"/>
    </location>
</feature>
<evidence type="ECO:0000259" key="14">
    <source>
        <dbReference type="Pfam" id="PF00205"/>
    </source>
</evidence>
<proteinExistence type="inferred from homology"/>
<reference evidence="17 18" key="1">
    <citation type="submission" date="2018-03" db="EMBL/GenBank/DDBJ databases">
        <title>Cereibacter changlensis.</title>
        <authorList>
            <person name="Meyer T.E."/>
            <person name="Miller S."/>
            <person name="Lodha T."/>
            <person name="Gandham S."/>
            <person name="Chintalapati S."/>
            <person name="Chintalapati V.R."/>
        </authorList>
    </citation>
    <scope>NUCLEOTIDE SEQUENCE [LARGE SCALE GENOMIC DNA]</scope>
    <source>
        <strain evidence="17 18">JA139</strain>
    </source>
</reference>
<dbReference type="FunFam" id="3.40.50.970:FF:000107">
    <property type="entry name" value="Sulfoacetaldehyde acetyltransferase Xsc"/>
    <property type="match status" value="1"/>
</dbReference>
<dbReference type="NCBIfam" id="TIGR03457">
    <property type="entry name" value="sulphoacet_xsc"/>
    <property type="match status" value="1"/>
</dbReference>
<dbReference type="GO" id="GO:0000287">
    <property type="term" value="F:magnesium ion binding"/>
    <property type="evidence" value="ECO:0007669"/>
    <property type="project" value="InterPro"/>
</dbReference>
<dbReference type="Gene3D" id="3.40.50.970">
    <property type="match status" value="2"/>
</dbReference>
<keyword evidence="9" id="KW-0012">Acyltransferase</keyword>
<dbReference type="Pfam" id="PF02775">
    <property type="entry name" value="TPP_enzyme_C"/>
    <property type="match status" value="1"/>
</dbReference>
<feature type="domain" description="Thiamine pyrophosphate enzyme central" evidence="14">
    <location>
        <begin position="187"/>
        <end position="324"/>
    </location>
</feature>
<dbReference type="GO" id="GO:0019529">
    <property type="term" value="P:taurine catabolic process"/>
    <property type="evidence" value="ECO:0007669"/>
    <property type="project" value="UniProtKB-UniRule"/>
</dbReference>
<keyword evidence="8 12" id="KW-0786">Thiamine pyrophosphate</keyword>
<comment type="caution">
    <text evidence="17">The sequence shown here is derived from an EMBL/GenBank/DDBJ whole genome shotgun (WGS) entry which is preliminary data.</text>
</comment>
<dbReference type="CDD" id="cd07035">
    <property type="entry name" value="TPP_PYR_POX_like"/>
    <property type="match status" value="1"/>
</dbReference>
<name>A0A2T4JU33_9RHOB</name>
<evidence type="ECO:0000256" key="13">
    <source>
        <dbReference type="SAM" id="MobiDB-lite"/>
    </source>
</evidence>
<dbReference type="SUPFAM" id="SSF52518">
    <property type="entry name" value="Thiamin diphosphate-binding fold (THDP-binding)"/>
    <property type="match status" value="2"/>
</dbReference>
<dbReference type="AlphaFoldDB" id="A0A2T4JU33"/>
<evidence type="ECO:0000256" key="3">
    <source>
        <dbReference type="ARBA" id="ARBA00007812"/>
    </source>
</evidence>
<feature type="compositionally biased region" description="Basic and acidic residues" evidence="13">
    <location>
        <begin position="372"/>
        <end position="383"/>
    </location>
</feature>
<evidence type="ECO:0000259" key="15">
    <source>
        <dbReference type="Pfam" id="PF02775"/>
    </source>
</evidence>
<dbReference type="Proteomes" id="UP000241010">
    <property type="component" value="Unassembled WGS sequence"/>
</dbReference>
<evidence type="ECO:0000313" key="17">
    <source>
        <dbReference type="EMBL" id="PTE21273.1"/>
    </source>
</evidence>